<keyword evidence="5" id="KW-0560">Oxidoreductase</keyword>
<dbReference type="Pfam" id="PF03992">
    <property type="entry name" value="ABM"/>
    <property type="match status" value="1"/>
</dbReference>
<proteinExistence type="inferred from homology"/>
<gene>
    <name evidence="5" type="ORF">K8V35_06185</name>
</gene>
<dbReference type="PANTHER" id="PTHR34474">
    <property type="entry name" value="SIGNAL TRANSDUCTION PROTEIN TRAP"/>
    <property type="match status" value="1"/>
</dbReference>
<dbReference type="SUPFAM" id="SSF54909">
    <property type="entry name" value="Dimeric alpha+beta barrel"/>
    <property type="match status" value="1"/>
</dbReference>
<reference evidence="5" key="1">
    <citation type="journal article" date="2021" name="PeerJ">
        <title>Extensive microbial diversity within the chicken gut microbiome revealed by metagenomics and culture.</title>
        <authorList>
            <person name="Gilroy R."/>
            <person name="Ravi A."/>
            <person name="Getino M."/>
            <person name="Pursley I."/>
            <person name="Horton D.L."/>
            <person name="Alikhan N.F."/>
            <person name="Baker D."/>
            <person name="Gharbi K."/>
            <person name="Hall N."/>
            <person name="Watson M."/>
            <person name="Adriaenssens E.M."/>
            <person name="Foster-Nyarko E."/>
            <person name="Jarju S."/>
            <person name="Secka A."/>
            <person name="Antonio M."/>
            <person name="Oren A."/>
            <person name="Chaudhuri R.R."/>
            <person name="La Ragione R."/>
            <person name="Hildebrand F."/>
            <person name="Pallen M.J."/>
        </authorList>
    </citation>
    <scope>NUCLEOTIDE SEQUENCE</scope>
    <source>
        <strain evidence="5">6019</strain>
    </source>
</reference>
<dbReference type="EMBL" id="DYYI01000071">
    <property type="protein sequence ID" value="HJE19922.1"/>
    <property type="molecule type" value="Genomic_DNA"/>
</dbReference>
<sequence>MQLRSTEGTVTQLNIHDTKVDFKDETYDIVIHDGDISQSGHISTNNLVAKPEHVDTLVERFANRKGNVDKYDGFTGFMLIKSENKFSVLTGWKSTEDFNAWVNSEAFQNSHVKKEERVKEQGSDFLEEMPIRENYSVEV</sequence>
<comment type="similarity">
    <text evidence="1">Belongs to the TRAP family.</text>
</comment>
<reference evidence="5" key="2">
    <citation type="submission" date="2021-09" db="EMBL/GenBank/DDBJ databases">
        <authorList>
            <person name="Gilroy R."/>
        </authorList>
    </citation>
    <scope>NUCLEOTIDE SEQUENCE</scope>
    <source>
        <strain evidence="5">6019</strain>
    </source>
</reference>
<dbReference type="PANTHER" id="PTHR34474:SF2">
    <property type="entry name" value="SIGNAL TRANSDUCTION PROTEIN TRAP"/>
    <property type="match status" value="1"/>
</dbReference>
<dbReference type="InterPro" id="IPR011008">
    <property type="entry name" value="Dimeric_a/b-barrel"/>
</dbReference>
<dbReference type="InterPro" id="IPR007138">
    <property type="entry name" value="ABM_dom"/>
</dbReference>
<dbReference type="InterPro" id="IPR050404">
    <property type="entry name" value="Heme-degrading_MO"/>
</dbReference>
<keyword evidence="5" id="KW-0503">Monooxygenase</keyword>
<evidence type="ECO:0000256" key="2">
    <source>
        <dbReference type="ARBA" id="ARBA00018486"/>
    </source>
</evidence>
<comment type="caution">
    <text evidence="5">The sequence shown here is derived from an EMBL/GenBank/DDBJ whole genome shotgun (WGS) entry which is preliminary data.</text>
</comment>
<organism evidence="5 6">
    <name type="scientific">Aliicoccus persicus</name>
    <dbReference type="NCBI Taxonomy" id="930138"/>
    <lineage>
        <taxon>Bacteria</taxon>
        <taxon>Bacillati</taxon>
        <taxon>Bacillota</taxon>
        <taxon>Bacilli</taxon>
        <taxon>Bacillales</taxon>
        <taxon>Staphylococcaceae</taxon>
        <taxon>Aliicoccus</taxon>
    </lineage>
</organism>
<dbReference type="Gene3D" id="3.30.70.100">
    <property type="match status" value="1"/>
</dbReference>
<protein>
    <recommendedName>
        <fullName evidence="2">Signal transduction protein TRAP</fullName>
    </recommendedName>
    <alternativeName>
        <fullName evidence="3">Target of RNAIII-activating protein</fullName>
    </alternativeName>
</protein>
<dbReference type="Proteomes" id="UP000763505">
    <property type="component" value="Unassembled WGS sequence"/>
</dbReference>
<evidence type="ECO:0000313" key="5">
    <source>
        <dbReference type="EMBL" id="HJE19922.1"/>
    </source>
</evidence>
<name>A0A921DXC5_9STAP</name>
<evidence type="ECO:0000256" key="1">
    <source>
        <dbReference type="ARBA" id="ARBA00009267"/>
    </source>
</evidence>
<accession>A0A921DXC5</accession>
<dbReference type="AlphaFoldDB" id="A0A921DXC5"/>
<evidence type="ECO:0000313" key="6">
    <source>
        <dbReference type="Proteomes" id="UP000763505"/>
    </source>
</evidence>
<feature type="domain" description="ABM" evidence="4">
    <location>
        <begin position="45"/>
        <end position="111"/>
    </location>
</feature>
<evidence type="ECO:0000259" key="4">
    <source>
        <dbReference type="Pfam" id="PF03992"/>
    </source>
</evidence>
<evidence type="ECO:0000256" key="3">
    <source>
        <dbReference type="ARBA" id="ARBA00032861"/>
    </source>
</evidence>
<dbReference type="GO" id="GO:0004497">
    <property type="term" value="F:monooxygenase activity"/>
    <property type="evidence" value="ECO:0007669"/>
    <property type="project" value="UniProtKB-KW"/>
</dbReference>